<dbReference type="EMBL" id="LSYS01005191">
    <property type="protein sequence ID" value="OPJ78391.1"/>
    <property type="molecule type" value="Genomic_DNA"/>
</dbReference>
<protein>
    <submittedName>
        <fullName evidence="2">Uncharacterized protein</fullName>
    </submittedName>
</protein>
<comment type="caution">
    <text evidence="2">The sequence shown here is derived from an EMBL/GenBank/DDBJ whole genome shotgun (WGS) entry which is preliminary data.</text>
</comment>
<proteinExistence type="predicted"/>
<name>A0A1V4K1X9_PATFA</name>
<organism evidence="2 3">
    <name type="scientific">Patagioenas fasciata monilis</name>
    <dbReference type="NCBI Taxonomy" id="372326"/>
    <lineage>
        <taxon>Eukaryota</taxon>
        <taxon>Metazoa</taxon>
        <taxon>Chordata</taxon>
        <taxon>Craniata</taxon>
        <taxon>Vertebrata</taxon>
        <taxon>Euteleostomi</taxon>
        <taxon>Archelosauria</taxon>
        <taxon>Archosauria</taxon>
        <taxon>Dinosauria</taxon>
        <taxon>Saurischia</taxon>
        <taxon>Theropoda</taxon>
        <taxon>Coelurosauria</taxon>
        <taxon>Aves</taxon>
        <taxon>Neognathae</taxon>
        <taxon>Neoaves</taxon>
        <taxon>Columbimorphae</taxon>
        <taxon>Columbiformes</taxon>
        <taxon>Columbidae</taxon>
        <taxon>Patagioenas</taxon>
    </lineage>
</organism>
<gene>
    <name evidence="2" type="ORF">AV530_015324</name>
</gene>
<feature type="region of interest" description="Disordered" evidence="1">
    <location>
        <begin position="1"/>
        <end position="49"/>
    </location>
</feature>
<dbReference type="AlphaFoldDB" id="A0A1V4K1X9"/>
<keyword evidence="3" id="KW-1185">Reference proteome</keyword>
<reference evidence="2 3" key="1">
    <citation type="submission" date="2016-02" db="EMBL/GenBank/DDBJ databases">
        <title>Band-tailed pigeon sequencing and assembly.</title>
        <authorList>
            <person name="Soares A.E."/>
            <person name="Novak B.J."/>
            <person name="Rice E.S."/>
            <person name="O'Connell B."/>
            <person name="Chang D."/>
            <person name="Weber S."/>
            <person name="Shapiro B."/>
        </authorList>
    </citation>
    <scope>NUCLEOTIDE SEQUENCE [LARGE SCALE GENOMIC DNA]</scope>
    <source>
        <strain evidence="2">BTP2013</strain>
        <tissue evidence="2">Blood</tissue>
    </source>
</reference>
<evidence type="ECO:0000256" key="1">
    <source>
        <dbReference type="SAM" id="MobiDB-lite"/>
    </source>
</evidence>
<sequence>MLAAGPEGRPARVPGAELGGRAGGLPSAGRARRRLPLHARTSRNKVHPELVAPRTAGRDLAEDAGRCVKTLLSRS</sequence>
<evidence type="ECO:0000313" key="2">
    <source>
        <dbReference type="EMBL" id="OPJ78391.1"/>
    </source>
</evidence>
<feature type="compositionally biased region" description="Basic residues" evidence="1">
    <location>
        <begin position="30"/>
        <end position="45"/>
    </location>
</feature>
<evidence type="ECO:0000313" key="3">
    <source>
        <dbReference type="Proteomes" id="UP000190648"/>
    </source>
</evidence>
<dbReference type="Proteomes" id="UP000190648">
    <property type="component" value="Unassembled WGS sequence"/>
</dbReference>
<accession>A0A1V4K1X9</accession>